<name>A0A9W8V7X2_9HYPO</name>
<keyword evidence="4" id="KW-0804">Transcription</keyword>
<dbReference type="PANTHER" id="PTHR46910:SF37">
    <property type="entry name" value="ZN(II)2CYS6 TRANSCRIPTION FACTOR (EUROFUNG)"/>
    <property type="match status" value="1"/>
</dbReference>
<sequence>MAGLHLQRRRLLNRLANIEALLTMIAGPKPLNPETQQYPEVTLQDLGLPSSAAEWIDPPAQALPEVTNNLCTTFTDSMFKASAVATADQLELAPLPEILPVVDNYFRNYNVIVPLFEETAFMRMLLDWFSFSNERSMVSWAAINVVLAISYRVLEGRPMDDPAYAQCVRNVRSVSTEMMTQVEDLLGFQVLLGLVILYQGSSEIQLALVLIGSVVRLAQSLRLNSKQTLTGLSRAGKLQRCRLFWLYYIYDRELAMRSRSPYNQIDSEMDMECLDPDPEDSLGVISSPTSSIQFNYLRTRAQLAYIQGKAHDLLYNQKSQKLTRDQRITSISRIEDMLAEWTKGIPVELQNAESIKRLLSPTAANILMTMWYRHTECRVKIQSIFTFEDEWITRVSRYLSPAVIEINDDEVDGEVRRASLTPLPPGWTECAQYSRLCLGLLTARQPTEYILWLHTCGSYSCLVILIVNMIEFPDHAYVAQDRELLDNCLAVFKDMTSYLPKEPYEALLHVTIQLDRRARGQVSRAMLAKGEMSFSPSNAELSPSMTWAMLDEIELQ</sequence>
<accession>A0A9W8V7X2</accession>
<dbReference type="GO" id="GO:0005634">
    <property type="term" value="C:nucleus"/>
    <property type="evidence" value="ECO:0007669"/>
    <property type="project" value="UniProtKB-SubCell"/>
</dbReference>
<keyword evidence="2" id="KW-0805">Transcription regulation</keyword>
<dbReference type="EMBL" id="JAOQAZ010000038">
    <property type="protein sequence ID" value="KAJ4247819.1"/>
    <property type="molecule type" value="Genomic_DNA"/>
</dbReference>
<evidence type="ECO:0000313" key="8">
    <source>
        <dbReference type="Proteomes" id="UP001152049"/>
    </source>
</evidence>
<dbReference type="CDD" id="cd12148">
    <property type="entry name" value="fungal_TF_MHR"/>
    <property type="match status" value="1"/>
</dbReference>
<dbReference type="GO" id="GO:0003700">
    <property type="term" value="F:DNA-binding transcription factor activity"/>
    <property type="evidence" value="ECO:0007669"/>
    <property type="project" value="InterPro"/>
</dbReference>
<evidence type="ECO:0000256" key="1">
    <source>
        <dbReference type="ARBA" id="ARBA00004123"/>
    </source>
</evidence>
<protein>
    <recommendedName>
        <fullName evidence="6">Xylanolytic transcriptional activator regulatory domain-containing protein</fullName>
    </recommendedName>
</protein>
<evidence type="ECO:0000256" key="5">
    <source>
        <dbReference type="ARBA" id="ARBA00023242"/>
    </source>
</evidence>
<feature type="domain" description="Xylanolytic transcriptional activator regulatory" evidence="6">
    <location>
        <begin position="207"/>
        <end position="282"/>
    </location>
</feature>
<dbReference type="GO" id="GO:0006351">
    <property type="term" value="P:DNA-templated transcription"/>
    <property type="evidence" value="ECO:0007669"/>
    <property type="project" value="InterPro"/>
</dbReference>
<proteinExistence type="predicted"/>
<dbReference type="SMART" id="SM00906">
    <property type="entry name" value="Fungal_trans"/>
    <property type="match status" value="1"/>
</dbReference>
<keyword evidence="5" id="KW-0539">Nucleus</keyword>
<dbReference type="Pfam" id="PF04082">
    <property type="entry name" value="Fungal_trans"/>
    <property type="match status" value="1"/>
</dbReference>
<evidence type="ECO:0000313" key="7">
    <source>
        <dbReference type="EMBL" id="KAJ4247819.1"/>
    </source>
</evidence>
<dbReference type="PANTHER" id="PTHR46910">
    <property type="entry name" value="TRANSCRIPTION FACTOR PDR1"/>
    <property type="match status" value="1"/>
</dbReference>
<comment type="caution">
    <text evidence="7">The sequence shown here is derived from an EMBL/GenBank/DDBJ whole genome shotgun (WGS) entry which is preliminary data.</text>
</comment>
<dbReference type="OrthoDB" id="2123952at2759"/>
<gene>
    <name evidence="7" type="ORF">NW762_013028</name>
</gene>
<dbReference type="InterPro" id="IPR050987">
    <property type="entry name" value="AtrR-like"/>
</dbReference>
<dbReference type="AlphaFoldDB" id="A0A9W8V7X2"/>
<keyword evidence="8" id="KW-1185">Reference proteome</keyword>
<dbReference type="GO" id="GO:0008270">
    <property type="term" value="F:zinc ion binding"/>
    <property type="evidence" value="ECO:0007669"/>
    <property type="project" value="InterPro"/>
</dbReference>
<evidence type="ECO:0000256" key="3">
    <source>
        <dbReference type="ARBA" id="ARBA00023125"/>
    </source>
</evidence>
<evidence type="ECO:0000259" key="6">
    <source>
        <dbReference type="SMART" id="SM00906"/>
    </source>
</evidence>
<dbReference type="InterPro" id="IPR007219">
    <property type="entry name" value="XnlR_reg_dom"/>
</dbReference>
<dbReference type="Proteomes" id="UP001152049">
    <property type="component" value="Unassembled WGS sequence"/>
</dbReference>
<comment type="subcellular location">
    <subcellularLocation>
        <location evidence="1">Nucleus</location>
    </subcellularLocation>
</comment>
<reference evidence="7" key="1">
    <citation type="submission" date="2022-09" db="EMBL/GenBank/DDBJ databases">
        <title>Fusarium specimens isolated from Avocado Roots.</title>
        <authorList>
            <person name="Stajich J."/>
            <person name="Roper C."/>
            <person name="Heimlech-Rivalta G."/>
        </authorList>
    </citation>
    <scope>NUCLEOTIDE SEQUENCE</scope>
    <source>
        <strain evidence="7">CF00136</strain>
    </source>
</reference>
<dbReference type="GO" id="GO:0003677">
    <property type="term" value="F:DNA binding"/>
    <property type="evidence" value="ECO:0007669"/>
    <property type="project" value="UniProtKB-KW"/>
</dbReference>
<evidence type="ECO:0000256" key="4">
    <source>
        <dbReference type="ARBA" id="ARBA00023163"/>
    </source>
</evidence>
<organism evidence="7 8">
    <name type="scientific">Fusarium torreyae</name>
    <dbReference type="NCBI Taxonomy" id="1237075"/>
    <lineage>
        <taxon>Eukaryota</taxon>
        <taxon>Fungi</taxon>
        <taxon>Dikarya</taxon>
        <taxon>Ascomycota</taxon>
        <taxon>Pezizomycotina</taxon>
        <taxon>Sordariomycetes</taxon>
        <taxon>Hypocreomycetidae</taxon>
        <taxon>Hypocreales</taxon>
        <taxon>Nectriaceae</taxon>
        <taxon>Fusarium</taxon>
    </lineage>
</organism>
<keyword evidence="3" id="KW-0238">DNA-binding</keyword>
<evidence type="ECO:0000256" key="2">
    <source>
        <dbReference type="ARBA" id="ARBA00023015"/>
    </source>
</evidence>